<dbReference type="EMBL" id="CP065748">
    <property type="protein sequence ID" value="QPS78892.1"/>
    <property type="molecule type" value="Genomic_DNA"/>
</dbReference>
<protein>
    <submittedName>
        <fullName evidence="3">DUF2147 domain-containing protein</fullName>
    </submittedName>
    <submittedName>
        <fullName evidence="4">Uncharacterized conserved protein, DUF2147 family</fullName>
    </submittedName>
</protein>
<evidence type="ECO:0000259" key="2">
    <source>
        <dbReference type="Pfam" id="PF09917"/>
    </source>
</evidence>
<proteinExistence type="predicted"/>
<evidence type="ECO:0000256" key="1">
    <source>
        <dbReference type="SAM" id="SignalP"/>
    </source>
</evidence>
<dbReference type="AlphaFoldDB" id="A0A1H3E7Y6"/>
<dbReference type="KEGG" id="dla:I6G47_17850"/>
<dbReference type="PANTHER" id="PTHR36919">
    <property type="entry name" value="BLR1215 PROTEIN"/>
    <property type="match status" value="1"/>
</dbReference>
<evidence type="ECO:0000313" key="6">
    <source>
        <dbReference type="Proteomes" id="UP000595064"/>
    </source>
</evidence>
<reference evidence="3 6" key="2">
    <citation type="submission" date="2020-12" db="EMBL/GenBank/DDBJ databases">
        <title>FDA dAtabase for Regulatory Grade micrObial Sequences (FDA-ARGOS): Supporting development and validation of Infectious Disease Dx tests.</title>
        <authorList>
            <person name="Sproer C."/>
            <person name="Gronow S."/>
            <person name="Severitt S."/>
            <person name="Schroder I."/>
            <person name="Tallon L."/>
            <person name="Sadzewicz L."/>
            <person name="Zhao X."/>
            <person name="Boylan J."/>
            <person name="Ott S."/>
            <person name="Bowen H."/>
            <person name="Vavikolanu K."/>
            <person name="Mehta A."/>
            <person name="Aluvathingal J."/>
            <person name="Nadendla S."/>
            <person name="Lowell S."/>
            <person name="Myers T."/>
            <person name="Yan Y."/>
            <person name="Sichtig H."/>
        </authorList>
    </citation>
    <scope>NUCLEOTIDE SEQUENCE [LARGE SCALE GENOMIC DNA]</scope>
    <source>
        <strain evidence="3 6">FDAARGOS_890</strain>
    </source>
</reference>
<dbReference type="PANTHER" id="PTHR36919:SF3">
    <property type="entry name" value="BLL5882 PROTEIN"/>
    <property type="match status" value="1"/>
</dbReference>
<feature type="domain" description="DUF2147" evidence="2">
    <location>
        <begin position="27"/>
        <end position="144"/>
    </location>
</feature>
<accession>A0A1H3E7Y6</accession>
<feature type="signal peptide" evidence="1">
    <location>
        <begin position="1"/>
        <end position="21"/>
    </location>
</feature>
<name>A0A1H3E7Y6_9BURK</name>
<dbReference type="Gene3D" id="2.40.128.520">
    <property type="match status" value="1"/>
</dbReference>
<dbReference type="Proteomes" id="UP000595064">
    <property type="component" value="Chromosome"/>
</dbReference>
<evidence type="ECO:0000313" key="3">
    <source>
        <dbReference type="EMBL" id="QPS78892.1"/>
    </source>
</evidence>
<organism evidence="4 5">
    <name type="scientific">Delftia lacustris</name>
    <dbReference type="NCBI Taxonomy" id="558537"/>
    <lineage>
        <taxon>Bacteria</taxon>
        <taxon>Pseudomonadati</taxon>
        <taxon>Pseudomonadota</taxon>
        <taxon>Betaproteobacteria</taxon>
        <taxon>Burkholderiales</taxon>
        <taxon>Comamonadaceae</taxon>
        <taxon>Delftia</taxon>
    </lineage>
</organism>
<sequence>MKAYQALAAMVLGLTAVAAQAQMTPVGLWKSVDDKSGEAKSEIRVAENDGVVTGRIEQILRKGADPAATCTECSDDRKGQPLKGLEIIRGAKKAEGKDVWEGGKILDPENGKTYTLRLTPIEGGAKLEVRGSIGPFGRTQTWVRVQ</sequence>
<feature type="chain" id="PRO_5044558376" evidence="1">
    <location>
        <begin position="22"/>
        <end position="146"/>
    </location>
</feature>
<gene>
    <name evidence="3" type="ORF">I6G47_17850</name>
    <name evidence="4" type="ORF">SAMN05421547_10163</name>
</gene>
<dbReference type="EMBL" id="FNPE01000001">
    <property type="protein sequence ID" value="SDX74358.1"/>
    <property type="molecule type" value="Genomic_DNA"/>
</dbReference>
<keyword evidence="6" id="KW-1185">Reference proteome</keyword>
<dbReference type="RefSeq" id="WP_016446431.1">
    <property type="nucleotide sequence ID" value="NZ_AP025556.1"/>
</dbReference>
<dbReference type="InterPro" id="IPR019223">
    <property type="entry name" value="DUF2147"/>
</dbReference>
<keyword evidence="1" id="KW-0732">Signal</keyword>
<dbReference type="GeneID" id="94694875"/>
<dbReference type="Proteomes" id="UP000183417">
    <property type="component" value="Unassembled WGS sequence"/>
</dbReference>
<dbReference type="Pfam" id="PF09917">
    <property type="entry name" value="DUF2147"/>
    <property type="match status" value="1"/>
</dbReference>
<reference evidence="4 5" key="1">
    <citation type="submission" date="2016-10" db="EMBL/GenBank/DDBJ databases">
        <authorList>
            <person name="de Groot N.N."/>
        </authorList>
    </citation>
    <scope>NUCLEOTIDE SEQUENCE [LARGE SCALE GENOMIC DNA]</scope>
    <source>
        <strain evidence="4 5">LMG 24775</strain>
    </source>
</reference>
<evidence type="ECO:0000313" key="4">
    <source>
        <dbReference type="EMBL" id="SDX74358.1"/>
    </source>
</evidence>
<evidence type="ECO:0000313" key="5">
    <source>
        <dbReference type="Proteomes" id="UP000183417"/>
    </source>
</evidence>